<keyword evidence="1" id="KW-0479">Metal-binding</keyword>
<dbReference type="PANTHER" id="PTHR11439:SF517">
    <property type="entry name" value="CYSTEINE-RICH RLK (RECEPTOR-LIKE PROTEIN KINASE) 8"/>
    <property type="match status" value="1"/>
</dbReference>
<dbReference type="GO" id="GO:0008270">
    <property type="term" value="F:zinc ion binding"/>
    <property type="evidence" value="ECO:0007669"/>
    <property type="project" value="UniProtKB-KW"/>
</dbReference>
<proteinExistence type="predicted"/>
<dbReference type="CDD" id="cd09272">
    <property type="entry name" value="RNase_HI_RT_Ty1"/>
    <property type="match status" value="1"/>
</dbReference>
<keyword evidence="6" id="KW-1185">Reference proteome</keyword>
<gene>
    <name evidence="5" type="ORF">SLEP1_g23870</name>
</gene>
<evidence type="ECO:0000313" key="5">
    <source>
        <dbReference type="EMBL" id="GKV12756.1"/>
    </source>
</evidence>
<evidence type="ECO:0000259" key="3">
    <source>
        <dbReference type="PROSITE" id="PS50158"/>
    </source>
</evidence>
<dbReference type="InterPro" id="IPR025724">
    <property type="entry name" value="GAG-pre-integrase_dom"/>
</dbReference>
<organism evidence="5 6">
    <name type="scientific">Rubroshorea leprosula</name>
    <dbReference type="NCBI Taxonomy" id="152421"/>
    <lineage>
        <taxon>Eukaryota</taxon>
        <taxon>Viridiplantae</taxon>
        <taxon>Streptophyta</taxon>
        <taxon>Embryophyta</taxon>
        <taxon>Tracheophyta</taxon>
        <taxon>Spermatophyta</taxon>
        <taxon>Magnoliopsida</taxon>
        <taxon>eudicotyledons</taxon>
        <taxon>Gunneridae</taxon>
        <taxon>Pentapetalae</taxon>
        <taxon>rosids</taxon>
        <taxon>malvids</taxon>
        <taxon>Malvales</taxon>
        <taxon>Dipterocarpaceae</taxon>
        <taxon>Rubroshorea</taxon>
    </lineage>
</organism>
<evidence type="ECO:0000256" key="1">
    <source>
        <dbReference type="PROSITE-ProRule" id="PRU00047"/>
    </source>
</evidence>
<dbReference type="SUPFAM" id="SSF57756">
    <property type="entry name" value="Retrovirus zinc finger-like domains"/>
    <property type="match status" value="1"/>
</dbReference>
<dbReference type="InterPro" id="IPR001878">
    <property type="entry name" value="Znf_CCHC"/>
</dbReference>
<dbReference type="Proteomes" id="UP001054252">
    <property type="component" value="Unassembled WGS sequence"/>
</dbReference>
<dbReference type="Pfam" id="PF07727">
    <property type="entry name" value="RVT_2"/>
    <property type="match status" value="1"/>
</dbReference>
<dbReference type="Pfam" id="PF13976">
    <property type="entry name" value="gag_pre-integrs"/>
    <property type="match status" value="1"/>
</dbReference>
<dbReference type="InterPro" id="IPR036875">
    <property type="entry name" value="Znf_CCHC_sf"/>
</dbReference>
<dbReference type="InterPro" id="IPR012337">
    <property type="entry name" value="RNaseH-like_sf"/>
</dbReference>
<evidence type="ECO:0000256" key="2">
    <source>
        <dbReference type="SAM" id="MobiDB-lite"/>
    </source>
</evidence>
<dbReference type="AlphaFoldDB" id="A0AAV5JIX5"/>
<evidence type="ECO:0000259" key="4">
    <source>
        <dbReference type="PROSITE" id="PS50994"/>
    </source>
</evidence>
<dbReference type="InterPro" id="IPR001584">
    <property type="entry name" value="Integrase_cat-core"/>
</dbReference>
<feature type="region of interest" description="Disordered" evidence="2">
    <location>
        <begin position="492"/>
        <end position="518"/>
    </location>
</feature>
<dbReference type="SUPFAM" id="SSF53098">
    <property type="entry name" value="Ribonuclease H-like"/>
    <property type="match status" value="1"/>
</dbReference>
<name>A0AAV5JIX5_9ROSI</name>
<dbReference type="InterPro" id="IPR013103">
    <property type="entry name" value="RVT_2"/>
</dbReference>
<keyword evidence="1" id="KW-0863">Zinc-finger</keyword>
<keyword evidence="1" id="KW-0862">Zinc</keyword>
<evidence type="ECO:0008006" key="7">
    <source>
        <dbReference type="Google" id="ProtNLM"/>
    </source>
</evidence>
<feature type="compositionally biased region" description="Basic residues" evidence="2">
    <location>
        <begin position="176"/>
        <end position="185"/>
    </location>
</feature>
<accession>A0AAV5JIX5</accession>
<dbReference type="Gene3D" id="3.30.420.10">
    <property type="entry name" value="Ribonuclease H-like superfamily/Ribonuclease H"/>
    <property type="match status" value="1"/>
</dbReference>
<feature type="domain" description="Integrase catalytic" evidence="4">
    <location>
        <begin position="367"/>
        <end position="465"/>
    </location>
</feature>
<dbReference type="InterPro" id="IPR036397">
    <property type="entry name" value="RNaseH_sf"/>
</dbReference>
<feature type="region of interest" description="Disordered" evidence="2">
    <location>
        <begin position="172"/>
        <end position="192"/>
    </location>
</feature>
<dbReference type="PANTHER" id="PTHR11439">
    <property type="entry name" value="GAG-POL-RELATED RETROTRANSPOSON"/>
    <property type="match status" value="1"/>
</dbReference>
<dbReference type="GO" id="GO:0003676">
    <property type="term" value="F:nucleic acid binding"/>
    <property type="evidence" value="ECO:0007669"/>
    <property type="project" value="InterPro"/>
</dbReference>
<dbReference type="EMBL" id="BPVZ01000037">
    <property type="protein sequence ID" value="GKV12756.1"/>
    <property type="molecule type" value="Genomic_DNA"/>
</dbReference>
<reference evidence="5 6" key="1">
    <citation type="journal article" date="2021" name="Commun. Biol.">
        <title>The genome of Shorea leprosula (Dipterocarpaceae) highlights the ecological relevance of drought in aseasonal tropical rainforests.</title>
        <authorList>
            <person name="Ng K.K.S."/>
            <person name="Kobayashi M.J."/>
            <person name="Fawcett J.A."/>
            <person name="Hatakeyama M."/>
            <person name="Paape T."/>
            <person name="Ng C.H."/>
            <person name="Ang C.C."/>
            <person name="Tnah L.H."/>
            <person name="Lee C.T."/>
            <person name="Nishiyama T."/>
            <person name="Sese J."/>
            <person name="O'Brien M.J."/>
            <person name="Copetti D."/>
            <person name="Mohd Noor M.I."/>
            <person name="Ong R.C."/>
            <person name="Putra M."/>
            <person name="Sireger I.Z."/>
            <person name="Indrioko S."/>
            <person name="Kosugi Y."/>
            <person name="Izuno A."/>
            <person name="Isagi Y."/>
            <person name="Lee S.L."/>
            <person name="Shimizu K.K."/>
        </authorList>
    </citation>
    <scope>NUCLEOTIDE SEQUENCE [LARGE SCALE GENOMIC DNA]</scope>
    <source>
        <strain evidence="5">214</strain>
    </source>
</reference>
<dbReference type="Pfam" id="PF14223">
    <property type="entry name" value="Retrotran_gag_2"/>
    <property type="match status" value="1"/>
</dbReference>
<dbReference type="PROSITE" id="PS50158">
    <property type="entry name" value="ZF_CCHC"/>
    <property type="match status" value="1"/>
</dbReference>
<protein>
    <recommendedName>
        <fullName evidence="7">Polyprotein</fullName>
    </recommendedName>
</protein>
<dbReference type="PROSITE" id="PS50994">
    <property type="entry name" value="INTEGRASE"/>
    <property type="match status" value="1"/>
</dbReference>
<comment type="caution">
    <text evidence="5">The sequence shown here is derived from an EMBL/GenBank/DDBJ whole genome shotgun (WGS) entry which is preliminary data.</text>
</comment>
<feature type="domain" description="CCHC-type" evidence="3">
    <location>
        <begin position="222"/>
        <end position="236"/>
    </location>
</feature>
<dbReference type="GO" id="GO:0015074">
    <property type="term" value="P:DNA integration"/>
    <property type="evidence" value="ECO:0007669"/>
    <property type="project" value="InterPro"/>
</dbReference>
<evidence type="ECO:0000313" key="6">
    <source>
        <dbReference type="Proteomes" id="UP001054252"/>
    </source>
</evidence>
<sequence length="771" mass="88339">MENFLRSKEYWIVVEARVLKPVVGANDAQKAKIEKEKLKDLKAKNYLFQAIDRAILETILNKSTSKNIWDSMKKKYQGNESARRQKRQALWAEFEVLQMQIGESVDDYFARTTAITNKMRIHGENLENVAIVEKILRSMTTKFNYVVFSIEESNNIETFPLMSCRTHCRGKENWKGRPRSGRPRSNRLEENSAIGIQKRWQNRNYQAADNRSKPAGKANIECFRCHKYGHYRSECRANLNRGESSNFAEHNKKNDDFSLFMVCHPKEVSKKNVWYLDTGCNNHICGDKSAFSYLDESCQDKVKFGDNSNIAVKGRGKDTAWLWHCRFGPLYFGGLKALQQKKMVNGLPHFDSPLEICEICVVSKQHHDSIPKDRSWRAKQVLDLVHSNLCGAINPTSNGGKQYFMTFVDDYSRKTWVYFLQTKSEALTTFKNFKVLVENEVGRSVKVLRTDRGEKSGQQIPTDFENEEDLTVQNLEGQTSTDLEVLRQTAEESLPTKVELSTGGSLPTTPELESGTNCDPLTYEEAVKEEKWQKAMAEEIGSIERNQTWELTDLPEGHKTIGVKWIYKTKLKKNRAVDKFKARLVAKGYKNDFGMLEKFKQSMKLEFDMTDLDFGLFYKKGDQTDLAGFTNSDYAGDLDDRKSTSGFVFMLGSSAISWSSKKQPIVTLSTTEAEYVAATSCACQAIWLRRIMEELKLNQHEATSIYCDNSSAIKLSKNPILHGRSKHIHVRIQFEGESADSRSADLQIWCYPNFFKLKFEDFQFKGGIVGN</sequence>